<dbReference type="AlphaFoldDB" id="A5DTN7"/>
<comment type="cofactor">
    <cofactor evidence="1">
        <name>FMN</name>
        <dbReference type="ChEBI" id="CHEBI:58210"/>
    </cofactor>
</comment>
<dbReference type="GeneID" id="5234906"/>
<dbReference type="InParanoid" id="A5DTN7"/>
<gene>
    <name evidence="5" type="ORF">LELG_00723</name>
</gene>
<protein>
    <recommendedName>
        <fullName evidence="4">NADH:flavin oxidoreductase/NADH oxidase N-terminal domain-containing protein</fullName>
    </recommendedName>
</protein>
<dbReference type="OMA" id="HCPGIYQ"/>
<organism evidence="5 6">
    <name type="scientific">Lodderomyces elongisporus (strain ATCC 11503 / CBS 2605 / JCM 1781 / NBRC 1676 / NRRL YB-4239)</name>
    <name type="common">Yeast</name>
    <name type="synonym">Saccharomyces elongisporus</name>
    <dbReference type="NCBI Taxonomy" id="379508"/>
    <lineage>
        <taxon>Eukaryota</taxon>
        <taxon>Fungi</taxon>
        <taxon>Dikarya</taxon>
        <taxon>Ascomycota</taxon>
        <taxon>Saccharomycotina</taxon>
        <taxon>Pichiomycetes</taxon>
        <taxon>Debaryomycetaceae</taxon>
        <taxon>Candida/Lodderomyces clade</taxon>
        <taxon>Lodderomyces</taxon>
    </lineage>
</organism>
<dbReference type="InterPro" id="IPR045247">
    <property type="entry name" value="Oye-like"/>
</dbReference>
<dbReference type="SUPFAM" id="SSF51395">
    <property type="entry name" value="FMN-linked oxidoreductases"/>
    <property type="match status" value="1"/>
</dbReference>
<dbReference type="GO" id="GO:0010181">
    <property type="term" value="F:FMN binding"/>
    <property type="evidence" value="ECO:0007669"/>
    <property type="project" value="InterPro"/>
</dbReference>
<evidence type="ECO:0000313" key="5">
    <source>
        <dbReference type="EMBL" id="EDK42545.1"/>
    </source>
</evidence>
<dbReference type="HOGENOM" id="CLU_012153_0_0_1"/>
<dbReference type="PANTHER" id="PTHR22893:SF91">
    <property type="entry name" value="NADPH DEHYDROGENASE 2-RELATED"/>
    <property type="match status" value="1"/>
</dbReference>
<evidence type="ECO:0000259" key="4">
    <source>
        <dbReference type="Pfam" id="PF00724"/>
    </source>
</evidence>
<keyword evidence="3" id="KW-0285">Flavoprotein</keyword>
<name>A5DTN7_LODEL</name>
<dbReference type="Gene3D" id="3.20.20.70">
    <property type="entry name" value="Aldolase class I"/>
    <property type="match status" value="1"/>
</dbReference>
<dbReference type="EMBL" id="CH981524">
    <property type="protein sequence ID" value="EDK42545.1"/>
    <property type="molecule type" value="Genomic_DNA"/>
</dbReference>
<dbReference type="eggNOG" id="KOG0134">
    <property type="taxonomic scope" value="Eukaryota"/>
</dbReference>
<dbReference type="Pfam" id="PF00724">
    <property type="entry name" value="Oxidored_FMN"/>
    <property type="match status" value="1"/>
</dbReference>
<dbReference type="InterPro" id="IPR001155">
    <property type="entry name" value="OxRdtase_FMN_N"/>
</dbReference>
<sequence length="397" mass="44391">MTKSTIEESNLFKPINVGNVTLKHRIAHLPTTRVRSDSETHIPTDLQLQYYKDRAKSGGLIVAEGTIVTPKLGIFPNVPGIWTREQALGWKQIVDAVHEQGGSIALQLWGAGSKASPALLKKNGLDYVAASAIYPDKDTEKAAIEAENPLRPLTINEIENLTKVEYPNAIKLALDVAGFDFVELHFANGFIASQFLNPNTNERDDQYGGTVENRSRFLLEIIDNAFKVADPKKIAVRFSPGNNFREPINPAAKEDFTYIAEQLQARADTGNELGFIDLVDGSFDLSDNKSDLVDISYFLSKWKGTVLRGGSYNLEKEQQWKRPVDVANADDRTLVGFGRQYIANPDLPDRIKNNWLLNAYDRKTFYTLYNYGYNTYPFHGQVFDADPEAKVEGIPLS</sequence>
<dbReference type="Proteomes" id="UP000001996">
    <property type="component" value="Unassembled WGS sequence"/>
</dbReference>
<reference evidence="5 6" key="1">
    <citation type="journal article" date="2009" name="Nature">
        <title>Evolution of pathogenicity and sexual reproduction in eight Candida genomes.</title>
        <authorList>
            <person name="Butler G."/>
            <person name="Rasmussen M.D."/>
            <person name="Lin M.F."/>
            <person name="Santos M.A."/>
            <person name="Sakthikumar S."/>
            <person name="Munro C.A."/>
            <person name="Rheinbay E."/>
            <person name="Grabherr M."/>
            <person name="Forche A."/>
            <person name="Reedy J.L."/>
            <person name="Agrafioti I."/>
            <person name="Arnaud M.B."/>
            <person name="Bates S."/>
            <person name="Brown A.J."/>
            <person name="Brunke S."/>
            <person name="Costanzo M.C."/>
            <person name="Fitzpatrick D.A."/>
            <person name="de Groot P.W."/>
            <person name="Harris D."/>
            <person name="Hoyer L.L."/>
            <person name="Hube B."/>
            <person name="Klis F.M."/>
            <person name="Kodira C."/>
            <person name="Lennard N."/>
            <person name="Logue M.E."/>
            <person name="Martin R."/>
            <person name="Neiman A.M."/>
            <person name="Nikolaou E."/>
            <person name="Quail M.A."/>
            <person name="Quinn J."/>
            <person name="Santos M.C."/>
            <person name="Schmitzberger F.F."/>
            <person name="Sherlock G."/>
            <person name="Shah P."/>
            <person name="Silverstein K.A."/>
            <person name="Skrzypek M.S."/>
            <person name="Soll D."/>
            <person name="Staggs R."/>
            <person name="Stansfield I."/>
            <person name="Stumpf M.P."/>
            <person name="Sudbery P.E."/>
            <person name="Srikantha T."/>
            <person name="Zeng Q."/>
            <person name="Berman J."/>
            <person name="Berriman M."/>
            <person name="Heitman J."/>
            <person name="Gow N.A."/>
            <person name="Lorenz M.C."/>
            <person name="Birren B.W."/>
            <person name="Kellis M."/>
            <person name="Cuomo C.A."/>
        </authorList>
    </citation>
    <scope>NUCLEOTIDE SEQUENCE [LARGE SCALE GENOMIC DNA]</scope>
    <source>
        <strain evidence="6">ATCC 11503 / BCRC 21390 / CBS 2605 / JCM 1781 / NBRC 1676 / NRRL YB-4239</strain>
    </source>
</reference>
<keyword evidence="6" id="KW-1185">Reference proteome</keyword>
<evidence type="ECO:0000256" key="2">
    <source>
        <dbReference type="ARBA" id="ARBA00005979"/>
    </source>
</evidence>
<evidence type="ECO:0000256" key="3">
    <source>
        <dbReference type="ARBA" id="ARBA00022643"/>
    </source>
</evidence>
<accession>A5DTN7</accession>
<dbReference type="PANTHER" id="PTHR22893">
    <property type="entry name" value="NADH OXIDOREDUCTASE-RELATED"/>
    <property type="match status" value="1"/>
</dbReference>
<dbReference type="VEuPathDB" id="FungiDB:LELG_00723"/>
<keyword evidence="3" id="KW-0288">FMN</keyword>
<proteinExistence type="inferred from homology"/>
<evidence type="ECO:0000256" key="1">
    <source>
        <dbReference type="ARBA" id="ARBA00001917"/>
    </source>
</evidence>
<evidence type="ECO:0000313" key="6">
    <source>
        <dbReference type="Proteomes" id="UP000001996"/>
    </source>
</evidence>
<dbReference type="GO" id="GO:0003959">
    <property type="term" value="F:NADPH dehydrogenase activity"/>
    <property type="evidence" value="ECO:0007669"/>
    <property type="project" value="TreeGrafter"/>
</dbReference>
<comment type="similarity">
    <text evidence="2">Belongs to the NADH:flavin oxidoreductase/NADH oxidase family.</text>
</comment>
<feature type="domain" description="NADH:flavin oxidoreductase/NADH oxidase N-terminal" evidence="4">
    <location>
        <begin position="10"/>
        <end position="354"/>
    </location>
</feature>
<dbReference type="OrthoDB" id="276546at2759"/>
<dbReference type="InterPro" id="IPR013785">
    <property type="entry name" value="Aldolase_TIM"/>
</dbReference>
<dbReference type="KEGG" id="lel:PVL30_000697"/>